<dbReference type="SUPFAM" id="SSF56601">
    <property type="entry name" value="beta-lactamase/transpeptidase-like"/>
    <property type="match status" value="1"/>
</dbReference>
<protein>
    <submittedName>
        <fullName evidence="2">Serine hydrolase domain-containing protein</fullName>
        <ecNumber evidence="2">3.-.-.-</ecNumber>
    </submittedName>
</protein>
<evidence type="ECO:0000313" key="3">
    <source>
        <dbReference type="Proteomes" id="UP001597283"/>
    </source>
</evidence>
<dbReference type="Pfam" id="PF00144">
    <property type="entry name" value="Beta-lactamase"/>
    <property type="match status" value="1"/>
</dbReference>
<organism evidence="2 3">
    <name type="scientific">Sphingomonas floccifaciens</name>
    <dbReference type="NCBI Taxonomy" id="1844115"/>
    <lineage>
        <taxon>Bacteria</taxon>
        <taxon>Pseudomonadati</taxon>
        <taxon>Pseudomonadota</taxon>
        <taxon>Alphaproteobacteria</taxon>
        <taxon>Sphingomonadales</taxon>
        <taxon>Sphingomonadaceae</taxon>
        <taxon>Sphingomonas</taxon>
    </lineage>
</organism>
<dbReference type="Gene3D" id="3.40.710.10">
    <property type="entry name" value="DD-peptidase/beta-lactamase superfamily"/>
    <property type="match status" value="1"/>
</dbReference>
<evidence type="ECO:0000313" key="2">
    <source>
        <dbReference type="EMBL" id="MFD1786216.1"/>
    </source>
</evidence>
<keyword evidence="2" id="KW-0378">Hydrolase</keyword>
<dbReference type="PANTHER" id="PTHR46825:SF9">
    <property type="entry name" value="BETA-LACTAMASE-RELATED DOMAIN-CONTAINING PROTEIN"/>
    <property type="match status" value="1"/>
</dbReference>
<keyword evidence="3" id="KW-1185">Reference proteome</keyword>
<dbReference type="Proteomes" id="UP001597283">
    <property type="component" value="Unassembled WGS sequence"/>
</dbReference>
<dbReference type="EC" id="3.-.-.-" evidence="2"/>
<dbReference type="EMBL" id="JBHUFC010000001">
    <property type="protein sequence ID" value="MFD1786216.1"/>
    <property type="molecule type" value="Genomic_DNA"/>
</dbReference>
<dbReference type="InterPro" id="IPR012338">
    <property type="entry name" value="Beta-lactam/transpept-like"/>
</dbReference>
<evidence type="ECO:0000259" key="1">
    <source>
        <dbReference type="Pfam" id="PF00144"/>
    </source>
</evidence>
<dbReference type="RefSeq" id="WP_380937986.1">
    <property type="nucleotide sequence ID" value="NZ_JBHUFC010000001.1"/>
</dbReference>
<proteinExistence type="predicted"/>
<dbReference type="GO" id="GO:0016787">
    <property type="term" value="F:hydrolase activity"/>
    <property type="evidence" value="ECO:0007669"/>
    <property type="project" value="UniProtKB-KW"/>
</dbReference>
<dbReference type="InterPro" id="IPR001466">
    <property type="entry name" value="Beta-lactam-related"/>
</dbReference>
<dbReference type="PANTHER" id="PTHR46825">
    <property type="entry name" value="D-ALANYL-D-ALANINE-CARBOXYPEPTIDASE/ENDOPEPTIDASE AMPH"/>
    <property type="match status" value="1"/>
</dbReference>
<gene>
    <name evidence="2" type="ORF">ACFSC3_01395</name>
</gene>
<reference evidence="3" key="1">
    <citation type="journal article" date="2019" name="Int. J. Syst. Evol. Microbiol.">
        <title>The Global Catalogue of Microorganisms (GCM) 10K type strain sequencing project: providing services to taxonomists for standard genome sequencing and annotation.</title>
        <authorList>
            <consortium name="The Broad Institute Genomics Platform"/>
            <consortium name="The Broad Institute Genome Sequencing Center for Infectious Disease"/>
            <person name="Wu L."/>
            <person name="Ma J."/>
        </authorList>
    </citation>
    <scope>NUCLEOTIDE SEQUENCE [LARGE SCALE GENOMIC DNA]</scope>
    <source>
        <strain evidence="3">Q85</strain>
    </source>
</reference>
<accession>A0ABW4N8S8</accession>
<feature type="domain" description="Beta-lactamase-related" evidence="1">
    <location>
        <begin position="50"/>
        <end position="366"/>
    </location>
</feature>
<sequence>MPAIAAVGVIAMPAAAIAPISPMTRTVIQRHGDESARGDIKAQTARALAIIEHEMRDRRIPGLQVAVVKDGRIILQRGLGLSNVESHVPVSDKTLFAINSATKSFTGVAMMQLVEAGKVDLQAPISRYLDDLPASWRAIRIRQLLAHTSGLPNIVDRRGLIGGGSEAEAWAKITTLPLDAPTGTRFAYNQTNYALLARIIAKLSGMPFEQYYRQRQFIPAGMIQTTFGDTFDVVPNAATPYAFMRKVPGQAAVETKSLSRWAEDLPAGLRTGGGIQTIAQELAQWIIALQDGKLIKDRSRLAEMWAPEPLAGGGFGPWGAGWPAVRTACHPAYAGIGGARSAFYVYPDDGLAVIVLTNLVGAEPETFIDSIADVFVPGIASCAKP</sequence>
<name>A0ABW4N8S8_9SPHN</name>
<dbReference type="InterPro" id="IPR050491">
    <property type="entry name" value="AmpC-like"/>
</dbReference>
<comment type="caution">
    <text evidence="2">The sequence shown here is derived from an EMBL/GenBank/DDBJ whole genome shotgun (WGS) entry which is preliminary data.</text>
</comment>